<dbReference type="GO" id="GO:0003676">
    <property type="term" value="F:nucleic acid binding"/>
    <property type="evidence" value="ECO:0007669"/>
    <property type="project" value="InterPro"/>
</dbReference>
<accession>A0AAN7CN88</accession>
<dbReference type="Proteomes" id="UP001303647">
    <property type="component" value="Unassembled WGS sequence"/>
</dbReference>
<evidence type="ECO:0000313" key="2">
    <source>
        <dbReference type="Proteomes" id="UP001303647"/>
    </source>
</evidence>
<keyword evidence="2" id="KW-1185">Reference proteome</keyword>
<name>A0AAN7CN88_9PEZI</name>
<dbReference type="Gene3D" id="3.30.420.10">
    <property type="entry name" value="Ribonuclease H-like superfamily/Ribonuclease H"/>
    <property type="match status" value="1"/>
</dbReference>
<sequence length="229" mass="25846">MAQANIVLSPENSQGISAIAPDPNTLQQLNNLVASKEALKRAGYIVKKLTDAELEQKKRCSTCNIRIAKIRSSQDFKSRNQQQTPHPAVVQHQIVKLSNPLPSANLFLQEFGSAQQKTFQCNFHPGKVIMKAWTCCGKHVTAAPCTSKEDHDTQDDDNRIIKRRWQFHGTPTQIRFSHRLAVAIDCEMGTAFDEDSELIRLTLIDYFSGEILIDSLVYPDVPMKHFNTR</sequence>
<comment type="caution">
    <text evidence="1">The sequence shown here is derived from an EMBL/GenBank/DDBJ whole genome shotgun (WGS) entry which is preliminary data.</text>
</comment>
<dbReference type="AlphaFoldDB" id="A0AAN7CN88"/>
<evidence type="ECO:0008006" key="3">
    <source>
        <dbReference type="Google" id="ProtNLM"/>
    </source>
</evidence>
<reference evidence="1" key="1">
    <citation type="journal article" date="2023" name="Mol. Phylogenet. Evol.">
        <title>Genome-scale phylogeny and comparative genomics of the fungal order Sordariales.</title>
        <authorList>
            <person name="Hensen N."/>
            <person name="Bonometti L."/>
            <person name="Westerberg I."/>
            <person name="Brannstrom I.O."/>
            <person name="Guillou S."/>
            <person name="Cros-Aarteil S."/>
            <person name="Calhoun S."/>
            <person name="Haridas S."/>
            <person name="Kuo A."/>
            <person name="Mondo S."/>
            <person name="Pangilinan J."/>
            <person name="Riley R."/>
            <person name="LaButti K."/>
            <person name="Andreopoulos B."/>
            <person name="Lipzen A."/>
            <person name="Chen C."/>
            <person name="Yan M."/>
            <person name="Daum C."/>
            <person name="Ng V."/>
            <person name="Clum A."/>
            <person name="Steindorff A."/>
            <person name="Ohm R.A."/>
            <person name="Martin F."/>
            <person name="Silar P."/>
            <person name="Natvig D.O."/>
            <person name="Lalanne C."/>
            <person name="Gautier V."/>
            <person name="Ament-Velasquez S.L."/>
            <person name="Kruys A."/>
            <person name="Hutchinson M.I."/>
            <person name="Powell A.J."/>
            <person name="Barry K."/>
            <person name="Miller A.N."/>
            <person name="Grigoriev I.V."/>
            <person name="Debuchy R."/>
            <person name="Gladieux P."/>
            <person name="Hiltunen Thoren M."/>
            <person name="Johannesson H."/>
        </authorList>
    </citation>
    <scope>NUCLEOTIDE SEQUENCE</scope>
    <source>
        <strain evidence="1">CBS 359.72</strain>
    </source>
</reference>
<dbReference type="EMBL" id="MU857776">
    <property type="protein sequence ID" value="KAK4243848.1"/>
    <property type="molecule type" value="Genomic_DNA"/>
</dbReference>
<gene>
    <name evidence="1" type="ORF">C7999DRAFT_35804</name>
</gene>
<reference evidence="1" key="2">
    <citation type="submission" date="2023-05" db="EMBL/GenBank/DDBJ databases">
        <authorList>
            <consortium name="Lawrence Berkeley National Laboratory"/>
            <person name="Steindorff A."/>
            <person name="Hensen N."/>
            <person name="Bonometti L."/>
            <person name="Westerberg I."/>
            <person name="Brannstrom I.O."/>
            <person name="Guillou S."/>
            <person name="Cros-Aarteil S."/>
            <person name="Calhoun S."/>
            <person name="Haridas S."/>
            <person name="Kuo A."/>
            <person name="Mondo S."/>
            <person name="Pangilinan J."/>
            <person name="Riley R."/>
            <person name="Labutti K."/>
            <person name="Andreopoulos B."/>
            <person name="Lipzen A."/>
            <person name="Chen C."/>
            <person name="Yanf M."/>
            <person name="Daum C."/>
            <person name="Ng V."/>
            <person name="Clum A."/>
            <person name="Ohm R."/>
            <person name="Martin F."/>
            <person name="Silar P."/>
            <person name="Natvig D."/>
            <person name="Lalanne C."/>
            <person name="Gautier V."/>
            <person name="Ament-Velasquez S.L."/>
            <person name="Kruys A."/>
            <person name="Hutchinson M.I."/>
            <person name="Powell A.J."/>
            <person name="Barry K."/>
            <person name="Miller A.N."/>
            <person name="Grigoriev I.V."/>
            <person name="Debuchy R."/>
            <person name="Gladieux P."/>
            <person name="Thoren M.H."/>
            <person name="Johannesson H."/>
        </authorList>
    </citation>
    <scope>NUCLEOTIDE SEQUENCE</scope>
    <source>
        <strain evidence="1">CBS 359.72</strain>
    </source>
</reference>
<protein>
    <recommendedName>
        <fullName evidence="3">Exonuclease domain-containing protein</fullName>
    </recommendedName>
</protein>
<organism evidence="1 2">
    <name type="scientific">Corynascus novoguineensis</name>
    <dbReference type="NCBI Taxonomy" id="1126955"/>
    <lineage>
        <taxon>Eukaryota</taxon>
        <taxon>Fungi</taxon>
        <taxon>Dikarya</taxon>
        <taxon>Ascomycota</taxon>
        <taxon>Pezizomycotina</taxon>
        <taxon>Sordariomycetes</taxon>
        <taxon>Sordariomycetidae</taxon>
        <taxon>Sordariales</taxon>
        <taxon>Chaetomiaceae</taxon>
        <taxon>Corynascus</taxon>
    </lineage>
</organism>
<evidence type="ECO:0000313" key="1">
    <source>
        <dbReference type="EMBL" id="KAK4243848.1"/>
    </source>
</evidence>
<dbReference type="InterPro" id="IPR036397">
    <property type="entry name" value="RNaseH_sf"/>
</dbReference>
<proteinExistence type="predicted"/>